<dbReference type="Proteomes" id="UP000182690">
    <property type="component" value="Unassembled WGS sequence"/>
</dbReference>
<gene>
    <name evidence="3" type="ORF">SAMN04488565_1281</name>
</gene>
<name>A0A1H0YXN9_9MICO</name>
<dbReference type="CDD" id="cd00085">
    <property type="entry name" value="HNHc"/>
    <property type="match status" value="1"/>
</dbReference>
<dbReference type="Gene3D" id="1.10.30.50">
    <property type="match status" value="1"/>
</dbReference>
<evidence type="ECO:0000259" key="2">
    <source>
        <dbReference type="SMART" id="SM00507"/>
    </source>
</evidence>
<dbReference type="STRING" id="1079994.SAMN04488565_1281"/>
<sequence>MEAEPFFPDPQGAELDAVVTAIAAVEREIRGLEGRKRALLARVRQVSDAVCAAEGRTGRAAELVHRAASAEVGFALGIADRSAEALIERSHDLCTRFAGAHAALASGRISVAHASAIADAGLIIARPVAREAYTRAAVEVAEAETPNRARRAAKVLAERFAERTLDERCARAAEARRVWVTPLDDGMAELHAVVDAALAAALHDRLTRIARVQVDADAAAAATGESGERDVGGVVPRTLDQARADLCTELLLNGDPSQAWRAHGGVSGERIDARVQVIVPVSALTEDAPAVGAPATHTGLPAPAMLSGYGAIGADRARLLAGLSRSWDRVAVDHATGEVLAVDRYRPSEELLRYLRARDQHCRFPGCQIVPFRADVDHTHDAARGGATSVVNLAVLCRRHHTMKHHAGIEMTQHPDGSIDWATPLGRRKRERPPSRVMFGPVADAGGGAEVSQHEQSAAA</sequence>
<reference evidence="3 4" key="1">
    <citation type="submission" date="2016-10" db="EMBL/GenBank/DDBJ databases">
        <authorList>
            <person name="de Groot N.N."/>
        </authorList>
    </citation>
    <scope>NUCLEOTIDE SEQUENCE [LARGE SCALE GENOMIC DNA]</scope>
    <source>
        <strain evidence="3 4">DSM 22788</strain>
    </source>
</reference>
<organism evidence="3 4">
    <name type="scientific">Leucobacter chromiiresistens</name>
    <dbReference type="NCBI Taxonomy" id="1079994"/>
    <lineage>
        <taxon>Bacteria</taxon>
        <taxon>Bacillati</taxon>
        <taxon>Actinomycetota</taxon>
        <taxon>Actinomycetes</taxon>
        <taxon>Micrococcales</taxon>
        <taxon>Microbacteriaceae</taxon>
        <taxon>Leucobacter</taxon>
    </lineage>
</organism>
<dbReference type="OrthoDB" id="3261064at2"/>
<evidence type="ECO:0000313" key="3">
    <source>
        <dbReference type="EMBL" id="SDQ19979.1"/>
    </source>
</evidence>
<proteinExistence type="predicted"/>
<dbReference type="InterPro" id="IPR003870">
    <property type="entry name" value="DUF222"/>
</dbReference>
<dbReference type="SMART" id="SM00507">
    <property type="entry name" value="HNHc"/>
    <property type="match status" value="1"/>
</dbReference>
<dbReference type="eggNOG" id="COG1403">
    <property type="taxonomic scope" value="Bacteria"/>
</dbReference>
<dbReference type="Pfam" id="PF02720">
    <property type="entry name" value="DUF222"/>
    <property type="match status" value="1"/>
</dbReference>
<evidence type="ECO:0000256" key="1">
    <source>
        <dbReference type="SAM" id="MobiDB-lite"/>
    </source>
</evidence>
<accession>A0A1H0YXN9</accession>
<dbReference type="AlphaFoldDB" id="A0A1H0YXN9"/>
<dbReference type="InterPro" id="IPR003615">
    <property type="entry name" value="HNH_nuc"/>
</dbReference>
<protein>
    <recommendedName>
        <fullName evidence="2">HNH nuclease domain-containing protein</fullName>
    </recommendedName>
</protein>
<dbReference type="RefSeq" id="WP_010154904.1">
    <property type="nucleotide sequence ID" value="NZ_FNKB01000001.1"/>
</dbReference>
<dbReference type="EMBL" id="FNKB01000001">
    <property type="protein sequence ID" value="SDQ19979.1"/>
    <property type="molecule type" value="Genomic_DNA"/>
</dbReference>
<feature type="domain" description="HNH nuclease" evidence="2">
    <location>
        <begin position="350"/>
        <end position="402"/>
    </location>
</feature>
<feature type="region of interest" description="Disordered" evidence="1">
    <location>
        <begin position="426"/>
        <end position="460"/>
    </location>
</feature>
<evidence type="ECO:0000313" key="4">
    <source>
        <dbReference type="Proteomes" id="UP000182690"/>
    </source>
</evidence>